<organism evidence="1">
    <name type="scientific">Podoviridae sp. ctCmm1</name>
    <dbReference type="NCBI Taxonomy" id="2825231"/>
    <lineage>
        <taxon>Viruses</taxon>
        <taxon>Duplodnaviria</taxon>
        <taxon>Heunggongvirae</taxon>
        <taxon>Uroviricota</taxon>
        <taxon>Caudoviricetes</taxon>
    </lineage>
</organism>
<sequence length="67" mass="7741">MIKLCYGMKIISAVLVVGGMGSLELDNIDMWTFICQSLLGVSMWLLSSKWEEEIAFYEKKKVRCEKF</sequence>
<proteinExistence type="predicted"/>
<name>A0A8S5TUS9_9CAUD</name>
<accession>A0A8S5TUS9</accession>
<reference evidence="1" key="1">
    <citation type="journal article" date="2021" name="Proc. Natl. Acad. Sci. U.S.A.">
        <title>A Catalog of Tens of Thousands of Viruses from Human Metagenomes Reveals Hidden Associations with Chronic Diseases.</title>
        <authorList>
            <person name="Tisza M.J."/>
            <person name="Buck C.B."/>
        </authorList>
    </citation>
    <scope>NUCLEOTIDE SEQUENCE</scope>
    <source>
        <strain evidence="1">CtCmm1</strain>
    </source>
</reference>
<evidence type="ECO:0000313" key="1">
    <source>
        <dbReference type="EMBL" id="DAF85965.1"/>
    </source>
</evidence>
<protein>
    <submittedName>
        <fullName evidence="1">Uncharacterized protein</fullName>
    </submittedName>
</protein>
<dbReference type="EMBL" id="BK015933">
    <property type="protein sequence ID" value="DAF85965.1"/>
    <property type="molecule type" value="Genomic_DNA"/>
</dbReference>